<evidence type="ECO:0000256" key="1">
    <source>
        <dbReference type="ARBA" id="ARBA00006432"/>
    </source>
</evidence>
<sequence>MDAGERNDPMTMWKPDVGRLTRSTKLRKLINAKYGTCLENYRDFQRWSCENYAEFWAEVWDFTGVVHSRSYTSVVDKTKKITDIPEWFIGSQLNFAENLLRFDDDKVAIYSTGEGREKIEAITFKELGQKVAVYASAMRRLGVTVGDRVVGYIPNCPEAVIAMLAAASIGAIWSSTSPDFGVVGVLDRFSQIQPKMIFSVNAVHYNGKVYDHLEKLEKVVQGLPELEKVIVIPFVPSASCKISNIKSSIMLEDFLQSGIVDGQVPVLRFEQVPFSHPMFIMYSSGTTGAPKCMVHSVGGTLMKHLEEHMVQGDLTRDDVMMCQCWRWELLLSCMMDLPLYHMITSYGILLTMSGTTHKLSSLRMILSTGSPLMPNSYDYVYREIKSDLLLGSITGGTDIIACFMGHTWDAPVYRGEIQQMLLGCDMATFDENGKRVYDEDGELVCFTPFPSMPTKFWNDPHGDKYRKAYFESYPGVWAHGDYCKFNSETGGFIMLGRSDGTLNPNGVRFGSSEIYYIVESFKEIQDSICVAQRCRDLSEERVILFLKMAPGAPFTPDLVNNVKTCIRKHLSARHVPAFVLPCTDIPYTISGKKVEVAVRRVIAGQEVLQKGALANPDCLLQYANIPELQGY</sequence>
<dbReference type="InterPro" id="IPR020845">
    <property type="entry name" value="AMP-binding_CS"/>
</dbReference>
<proteinExistence type="inferred from homology"/>
<evidence type="ECO:0000259" key="3">
    <source>
        <dbReference type="Pfam" id="PF16177"/>
    </source>
</evidence>
<dbReference type="Gene3D" id="3.40.50.12780">
    <property type="entry name" value="N-terminal domain of ligase-like"/>
    <property type="match status" value="2"/>
</dbReference>
<dbReference type="InterPro" id="IPR045851">
    <property type="entry name" value="AMP-bd_C_sf"/>
</dbReference>
<dbReference type="Pfam" id="PF16177">
    <property type="entry name" value="ACAS_N"/>
    <property type="match status" value="1"/>
</dbReference>
<evidence type="ECO:0000313" key="5">
    <source>
        <dbReference type="Proteomes" id="UP001164746"/>
    </source>
</evidence>
<reference evidence="4" key="1">
    <citation type="submission" date="2022-11" db="EMBL/GenBank/DDBJ databases">
        <title>Centuries of genome instability and evolution in soft-shell clam transmissible cancer (bioRxiv).</title>
        <authorList>
            <person name="Hart S.F.M."/>
            <person name="Yonemitsu M.A."/>
            <person name="Giersch R.M."/>
            <person name="Beal B.F."/>
            <person name="Arriagada G."/>
            <person name="Davis B.W."/>
            <person name="Ostrander E.A."/>
            <person name="Goff S.P."/>
            <person name="Metzger M.J."/>
        </authorList>
    </citation>
    <scope>NUCLEOTIDE SEQUENCE</scope>
    <source>
        <strain evidence="4">MELC-2E11</strain>
        <tissue evidence="4">Siphon/mantle</tissue>
    </source>
</reference>
<dbReference type="PANTHER" id="PTHR42921">
    <property type="entry name" value="ACETOACETYL-COA SYNTHETASE"/>
    <property type="match status" value="1"/>
</dbReference>
<dbReference type="Gene3D" id="3.30.300.30">
    <property type="match status" value="1"/>
</dbReference>
<feature type="domain" description="Acetyl-coenzyme A synthetase N-terminal" evidence="3">
    <location>
        <begin position="41"/>
        <end position="98"/>
    </location>
</feature>
<feature type="domain" description="AMP-dependent synthetase/ligase" evidence="2">
    <location>
        <begin position="102"/>
        <end position="322"/>
    </location>
</feature>
<evidence type="ECO:0000259" key="2">
    <source>
        <dbReference type="Pfam" id="PF00501"/>
    </source>
</evidence>
<protein>
    <submittedName>
        <fullName evidence="4">AACS-like protein</fullName>
    </submittedName>
</protein>
<dbReference type="Pfam" id="PF00501">
    <property type="entry name" value="AMP-binding"/>
    <property type="match status" value="1"/>
</dbReference>
<dbReference type="Proteomes" id="UP001164746">
    <property type="component" value="Chromosome 4"/>
</dbReference>
<dbReference type="InterPro" id="IPR000873">
    <property type="entry name" value="AMP-dep_synth/lig_dom"/>
</dbReference>
<dbReference type="SUPFAM" id="SSF56801">
    <property type="entry name" value="Acetyl-CoA synthetase-like"/>
    <property type="match status" value="1"/>
</dbReference>
<dbReference type="PANTHER" id="PTHR42921:SF1">
    <property type="entry name" value="ACETOACETYL-COA SYNTHETASE"/>
    <property type="match status" value="1"/>
</dbReference>
<organism evidence="4 5">
    <name type="scientific">Mya arenaria</name>
    <name type="common">Soft-shell clam</name>
    <dbReference type="NCBI Taxonomy" id="6604"/>
    <lineage>
        <taxon>Eukaryota</taxon>
        <taxon>Metazoa</taxon>
        <taxon>Spiralia</taxon>
        <taxon>Lophotrochozoa</taxon>
        <taxon>Mollusca</taxon>
        <taxon>Bivalvia</taxon>
        <taxon>Autobranchia</taxon>
        <taxon>Heteroconchia</taxon>
        <taxon>Euheterodonta</taxon>
        <taxon>Imparidentia</taxon>
        <taxon>Neoheterodontei</taxon>
        <taxon>Myida</taxon>
        <taxon>Myoidea</taxon>
        <taxon>Myidae</taxon>
        <taxon>Mya</taxon>
    </lineage>
</organism>
<keyword evidence="5" id="KW-1185">Reference proteome</keyword>
<dbReference type="EMBL" id="CP111015">
    <property type="protein sequence ID" value="WAR03404.1"/>
    <property type="molecule type" value="Genomic_DNA"/>
</dbReference>
<evidence type="ECO:0000313" key="4">
    <source>
        <dbReference type="EMBL" id="WAR03404.1"/>
    </source>
</evidence>
<gene>
    <name evidence="4" type="ORF">MAR_009962</name>
</gene>
<name>A0ABY7E2H1_MYAAR</name>
<accession>A0ABY7E2H1</accession>
<dbReference type="PROSITE" id="PS00455">
    <property type="entry name" value="AMP_BINDING"/>
    <property type="match status" value="1"/>
</dbReference>
<dbReference type="InterPro" id="IPR032387">
    <property type="entry name" value="ACAS_N"/>
</dbReference>
<dbReference type="InterPro" id="IPR042099">
    <property type="entry name" value="ANL_N_sf"/>
</dbReference>
<comment type="similarity">
    <text evidence="1">Belongs to the ATP-dependent AMP-binding enzyme family.</text>
</comment>